<accession>A0ABD1RVQ7</accession>
<evidence type="ECO:0000256" key="4">
    <source>
        <dbReference type="ARBA" id="ARBA00022741"/>
    </source>
</evidence>
<evidence type="ECO:0000256" key="1">
    <source>
        <dbReference type="ARBA" id="ARBA00008894"/>
    </source>
</evidence>
<keyword evidence="6" id="KW-0067">ATP-binding</keyword>
<comment type="caution">
    <text evidence="8">The sequence shown here is derived from an EMBL/GenBank/DDBJ whole genome shotgun (WGS) entry which is preliminary data.</text>
</comment>
<dbReference type="InterPro" id="IPR044974">
    <property type="entry name" value="Disease_R_plants"/>
</dbReference>
<proteinExistence type="inferred from homology"/>
<dbReference type="GO" id="GO:0006952">
    <property type="term" value="P:defense response"/>
    <property type="evidence" value="ECO:0007669"/>
    <property type="project" value="UniProtKB-KW"/>
</dbReference>
<keyword evidence="3" id="KW-0677">Repeat</keyword>
<dbReference type="EMBL" id="JBFOLK010000008">
    <property type="protein sequence ID" value="KAL2492388.1"/>
    <property type="molecule type" value="Genomic_DNA"/>
</dbReference>
<protein>
    <submittedName>
        <fullName evidence="8">Disease resistance protein RPP8</fullName>
    </submittedName>
</protein>
<keyword evidence="2" id="KW-0433">Leucine-rich repeat</keyword>
<evidence type="ECO:0000256" key="5">
    <source>
        <dbReference type="ARBA" id="ARBA00022821"/>
    </source>
</evidence>
<dbReference type="FunFam" id="1.10.10.10:FF:000322">
    <property type="entry name" value="Probable disease resistance protein At1g63360"/>
    <property type="match status" value="1"/>
</dbReference>
<dbReference type="PANTHER" id="PTHR23155">
    <property type="entry name" value="DISEASE RESISTANCE PROTEIN RP"/>
    <property type="match status" value="1"/>
</dbReference>
<evidence type="ECO:0000256" key="3">
    <source>
        <dbReference type="ARBA" id="ARBA00022737"/>
    </source>
</evidence>
<dbReference type="InterPro" id="IPR058922">
    <property type="entry name" value="WHD_DRP"/>
</dbReference>
<dbReference type="InterPro" id="IPR036388">
    <property type="entry name" value="WH-like_DNA-bd_sf"/>
</dbReference>
<gene>
    <name evidence="8" type="ORF">Adt_28016</name>
</gene>
<keyword evidence="9" id="KW-1185">Reference proteome</keyword>
<dbReference type="PANTHER" id="PTHR23155:SF1193">
    <property type="entry name" value="DISEASE RESISTANCE PROTEIN RPP13-RELATED"/>
    <property type="match status" value="1"/>
</dbReference>
<evidence type="ECO:0000256" key="6">
    <source>
        <dbReference type="ARBA" id="ARBA00022840"/>
    </source>
</evidence>
<dbReference type="Pfam" id="PF23559">
    <property type="entry name" value="WHD_DRP"/>
    <property type="match status" value="1"/>
</dbReference>
<sequence length="252" mass="29864">MRYLNVQESWNLLHEMVFGEEHCLPKLKKRGKTISMECMEIPFLLVARNIGSVIAGRYFGILASISFIYNQLPYHFRACFLDMGVLPEDYEIRRSKLTKLWVANRFIKLDRSRSLEEVAEEYLKYLVDRNLILVREWNYSGEIKTCSIHDSLREFCLMKAKEEKFNLDVEYLPEFHDILLPVSILTDLKNKIPKFALTHDRDLHVCAVIFFIHNNPNDVHFIINFRLLRVLDALTIRFQKFPVEIVELVIRP</sequence>
<feature type="domain" description="Disease resistance protein winged helix" evidence="7">
    <location>
        <begin position="86"/>
        <end position="155"/>
    </location>
</feature>
<dbReference type="GO" id="GO:0005524">
    <property type="term" value="F:ATP binding"/>
    <property type="evidence" value="ECO:0007669"/>
    <property type="project" value="UniProtKB-KW"/>
</dbReference>
<keyword evidence="4" id="KW-0547">Nucleotide-binding</keyword>
<reference evidence="9" key="1">
    <citation type="submission" date="2024-07" db="EMBL/GenBank/DDBJ databases">
        <title>Two chromosome-level genome assemblies of Korean endemic species Abeliophyllum distichum and Forsythia ovata (Oleaceae).</title>
        <authorList>
            <person name="Jang H."/>
        </authorList>
    </citation>
    <scope>NUCLEOTIDE SEQUENCE [LARGE SCALE GENOMIC DNA]</scope>
</reference>
<evidence type="ECO:0000256" key="2">
    <source>
        <dbReference type="ARBA" id="ARBA00022614"/>
    </source>
</evidence>
<name>A0ABD1RVQ7_9LAMI</name>
<keyword evidence="5" id="KW-0611">Plant defense</keyword>
<dbReference type="AlphaFoldDB" id="A0ABD1RVQ7"/>
<dbReference type="Proteomes" id="UP001604336">
    <property type="component" value="Unassembled WGS sequence"/>
</dbReference>
<dbReference type="Gene3D" id="1.10.10.10">
    <property type="entry name" value="Winged helix-like DNA-binding domain superfamily/Winged helix DNA-binding domain"/>
    <property type="match status" value="1"/>
</dbReference>
<evidence type="ECO:0000313" key="9">
    <source>
        <dbReference type="Proteomes" id="UP001604336"/>
    </source>
</evidence>
<evidence type="ECO:0000313" key="8">
    <source>
        <dbReference type="EMBL" id="KAL2492388.1"/>
    </source>
</evidence>
<organism evidence="8 9">
    <name type="scientific">Abeliophyllum distichum</name>
    <dbReference type="NCBI Taxonomy" id="126358"/>
    <lineage>
        <taxon>Eukaryota</taxon>
        <taxon>Viridiplantae</taxon>
        <taxon>Streptophyta</taxon>
        <taxon>Embryophyta</taxon>
        <taxon>Tracheophyta</taxon>
        <taxon>Spermatophyta</taxon>
        <taxon>Magnoliopsida</taxon>
        <taxon>eudicotyledons</taxon>
        <taxon>Gunneridae</taxon>
        <taxon>Pentapetalae</taxon>
        <taxon>asterids</taxon>
        <taxon>lamiids</taxon>
        <taxon>Lamiales</taxon>
        <taxon>Oleaceae</taxon>
        <taxon>Forsythieae</taxon>
        <taxon>Abeliophyllum</taxon>
    </lineage>
</organism>
<evidence type="ECO:0000259" key="7">
    <source>
        <dbReference type="Pfam" id="PF23559"/>
    </source>
</evidence>
<comment type="similarity">
    <text evidence="1">Belongs to the disease resistance NB-LRR family.</text>
</comment>